<evidence type="ECO:0000313" key="17">
    <source>
        <dbReference type="Proteomes" id="UP000034279"/>
    </source>
</evidence>
<evidence type="ECO:0000313" key="12">
    <source>
        <dbReference type="EMBL" id="KKH03568.1"/>
    </source>
</evidence>
<dbReference type="Proteomes" id="UP000034253">
    <property type="component" value="Unassembled WGS sequence"/>
</dbReference>
<reference evidence="14 15" key="1">
    <citation type="journal article" date="2015" name="ISME J.">
        <title>Genomic and phenotypic differentiation among Methanosarcina mazei populations from Columbia River sediment.</title>
        <authorList>
            <person name="Youngblut N.D."/>
            <person name="Wirth J.S."/>
            <person name="Henriksen J.R."/>
            <person name="Smith M."/>
            <person name="Simon H."/>
            <person name="Metcalf W.W."/>
            <person name="Whitaker R.J."/>
        </authorList>
    </citation>
    <scope>NUCLEOTIDE SEQUENCE [LARGE SCALE GENOMIC DNA]</scope>
    <source>
        <strain evidence="6 20">2.F.T.0.2</strain>
        <strain evidence="7 15">3.F.T.1A.1</strain>
        <strain evidence="8 17">3.F.T.1A.2</strain>
        <strain evidence="9 19">3.F.T.1A.4</strain>
        <strain evidence="10 21">3.H.A.2.4</strain>
        <strain evidence="11 18">3.H.M.1B.1</strain>
        <strain evidence="13 14">3.H.M.1B.2</strain>
        <strain evidence="12 16">3.H.M.1B.5</strain>
    </source>
</reference>
<dbReference type="CDD" id="cd13128">
    <property type="entry name" value="MATE_Wzx_like"/>
    <property type="match status" value="1"/>
</dbReference>
<evidence type="ECO:0000256" key="5">
    <source>
        <dbReference type="SAM" id="Phobius"/>
    </source>
</evidence>
<comment type="subcellular location">
    <subcellularLocation>
        <location evidence="1">Membrane</location>
        <topology evidence="1">Multi-pass membrane protein</topology>
    </subcellularLocation>
</comment>
<evidence type="ECO:0000313" key="21">
    <source>
        <dbReference type="Proteomes" id="UP000034817"/>
    </source>
</evidence>
<evidence type="ECO:0000313" key="8">
    <source>
        <dbReference type="EMBL" id="KKG59651.1"/>
    </source>
</evidence>
<keyword evidence="3 5" id="KW-1133">Transmembrane helix</keyword>
<feature type="transmembrane region" description="Helical" evidence="5">
    <location>
        <begin position="324"/>
        <end position="343"/>
    </location>
</feature>
<evidence type="ECO:0000313" key="7">
    <source>
        <dbReference type="EMBL" id="KKG51276.1"/>
    </source>
</evidence>
<feature type="transmembrane region" description="Helical" evidence="5">
    <location>
        <begin position="438"/>
        <end position="456"/>
    </location>
</feature>
<dbReference type="EMBL" id="JJPJ01000117">
    <property type="protein sequence ID" value="KKG59651.1"/>
    <property type="molecule type" value="Genomic_DNA"/>
</dbReference>
<evidence type="ECO:0000313" key="13">
    <source>
        <dbReference type="EMBL" id="KKH03820.1"/>
    </source>
</evidence>
<dbReference type="GO" id="GO:0016020">
    <property type="term" value="C:membrane"/>
    <property type="evidence" value="ECO:0007669"/>
    <property type="project" value="UniProtKB-SubCell"/>
</dbReference>
<dbReference type="EMBL" id="JJPP01000050">
    <property type="protein sequence ID" value="KKG81093.1"/>
    <property type="molecule type" value="Genomic_DNA"/>
</dbReference>
<feature type="transmembrane region" description="Helical" evidence="5">
    <location>
        <begin position="292"/>
        <end position="312"/>
    </location>
</feature>
<evidence type="ECO:0000313" key="6">
    <source>
        <dbReference type="EMBL" id="KKG02319.1"/>
    </source>
</evidence>
<sequence length="489" mass="55377">MNTINKIFQNTGFLLAGKAGTKLISLLTVIYIVRYLGDAGYGKYTFAFAFVSFFTLISEMGTHHILVREISRSQKNANLLLGNTILISIVLSFLALLLAIFSINFMNYPLETEKLVLVAALGLLFGSLSNYGIMYEVNLNMKYPVILGLLSRIFLLISVSLVVIYDLGIFWIVILTVVSDALPNILMMIISRNIFLPNFKYDAKLCKYILKESLPLAMAAVFIAIYYRIDVVMLSWLKGDVDVGIYSAAYRLTEAFTFIPVTFMVSIFPLMSRYYTESTDKLMLSYLKSFKFLFIIALPLAIGISLISDKIILTVYGNQFENSIQLLQILIWSTAIVFINYPLTQLLISTNNQKIFSTSTAICAALNVVLNFILIPNYSYIGASVATVITQLVNGFIILYYKPKELLLSQLFNEVRVPLFAAVSMAIFTFYSKYYLNLTFTIALSVILYFILLYAFGGLDYEEKKILLNLKLSFQKNVSRKFLKLEKRV</sequence>
<evidence type="ECO:0000313" key="11">
    <source>
        <dbReference type="EMBL" id="KKG98717.1"/>
    </source>
</evidence>
<dbReference type="RefSeq" id="WP_048038444.1">
    <property type="nucleotide sequence ID" value="NZ_JJOT01000062.1"/>
</dbReference>
<feature type="transmembrane region" description="Helical" evidence="5">
    <location>
        <begin position="115"/>
        <end position="133"/>
    </location>
</feature>
<dbReference type="EMBL" id="JJPK01000031">
    <property type="protein sequence ID" value="KKG63757.1"/>
    <property type="molecule type" value="Genomic_DNA"/>
</dbReference>
<evidence type="ECO:0000313" key="16">
    <source>
        <dbReference type="Proteomes" id="UP000034253"/>
    </source>
</evidence>
<dbReference type="InterPro" id="IPR052556">
    <property type="entry name" value="PolySynth_Transporter"/>
</dbReference>
<accession>A0A0F8JN74</accession>
<organism evidence="12 16">
    <name type="scientific">Methanosarcina mazei</name>
    <name type="common">Methanosarcina frisia</name>
    <dbReference type="NCBI Taxonomy" id="2209"/>
    <lineage>
        <taxon>Archaea</taxon>
        <taxon>Methanobacteriati</taxon>
        <taxon>Methanobacteriota</taxon>
        <taxon>Stenosarchaea group</taxon>
        <taxon>Methanomicrobia</taxon>
        <taxon>Methanosarcinales</taxon>
        <taxon>Methanosarcinaceae</taxon>
        <taxon>Methanosarcina</taxon>
    </lineage>
</organism>
<dbReference type="PANTHER" id="PTHR43424">
    <property type="entry name" value="LOCUS PUTATIVE PROTEIN 1-RELATED"/>
    <property type="match status" value="1"/>
</dbReference>
<dbReference type="Proteomes" id="UP000034817">
    <property type="component" value="Unassembled WGS sequence"/>
</dbReference>
<evidence type="ECO:0000313" key="20">
    <source>
        <dbReference type="Proteomes" id="UP000034597"/>
    </source>
</evidence>
<dbReference type="Proteomes" id="UP000034566">
    <property type="component" value="Unassembled WGS sequence"/>
</dbReference>
<feature type="transmembrane region" description="Helical" evidence="5">
    <location>
        <begin position="355"/>
        <end position="374"/>
    </location>
</feature>
<feature type="transmembrane region" description="Helical" evidence="5">
    <location>
        <begin position="171"/>
        <end position="195"/>
    </location>
</feature>
<dbReference type="InterPro" id="IPR002797">
    <property type="entry name" value="Polysacc_synth"/>
</dbReference>
<dbReference type="EMBL" id="JJOT01000062">
    <property type="protein sequence ID" value="KKG02319.1"/>
    <property type="molecule type" value="Genomic_DNA"/>
</dbReference>
<feature type="transmembrane region" description="Helical" evidence="5">
    <location>
        <begin position="216"/>
        <end position="237"/>
    </location>
</feature>
<dbReference type="Proteomes" id="UP000034468">
    <property type="component" value="Unassembled WGS sequence"/>
</dbReference>
<evidence type="ECO:0000313" key="18">
    <source>
        <dbReference type="Proteomes" id="UP000034468"/>
    </source>
</evidence>
<dbReference type="Proteomes" id="UP000034597">
    <property type="component" value="Unassembled WGS sequence"/>
</dbReference>
<dbReference type="PATRIC" id="fig|2209.42.peg.826"/>
<feature type="transmembrane region" description="Helical" evidence="5">
    <location>
        <begin position="79"/>
        <end position="103"/>
    </location>
</feature>
<evidence type="ECO:0000313" key="15">
    <source>
        <dbReference type="Proteomes" id="UP000034188"/>
    </source>
</evidence>
<evidence type="ECO:0000256" key="3">
    <source>
        <dbReference type="ARBA" id="ARBA00022989"/>
    </source>
</evidence>
<feature type="transmembrane region" description="Helical" evidence="5">
    <location>
        <begin position="45"/>
        <end position="67"/>
    </location>
</feature>
<feature type="transmembrane region" description="Helical" evidence="5">
    <location>
        <begin position="12"/>
        <end position="33"/>
    </location>
</feature>
<keyword evidence="4 5" id="KW-0472">Membrane</keyword>
<evidence type="ECO:0000256" key="2">
    <source>
        <dbReference type="ARBA" id="ARBA00022692"/>
    </source>
</evidence>
<dbReference type="EMBL" id="JJPV01000007">
    <property type="protein sequence ID" value="KKH03820.1"/>
    <property type="molecule type" value="Genomic_DNA"/>
</dbReference>
<dbReference type="EMBL" id="JJPI01000124">
    <property type="protein sequence ID" value="KKG51276.1"/>
    <property type="molecule type" value="Genomic_DNA"/>
</dbReference>
<evidence type="ECO:0000256" key="1">
    <source>
        <dbReference type="ARBA" id="ARBA00004141"/>
    </source>
</evidence>
<evidence type="ECO:0000313" key="14">
    <source>
        <dbReference type="Proteomes" id="UP000033835"/>
    </source>
</evidence>
<dbReference type="Pfam" id="PF01943">
    <property type="entry name" value="Polysacc_synt"/>
    <property type="match status" value="1"/>
</dbReference>
<dbReference type="AlphaFoldDB" id="A0A0F8JN74"/>
<feature type="transmembrane region" description="Helical" evidence="5">
    <location>
        <begin position="145"/>
        <end position="165"/>
    </location>
</feature>
<dbReference type="Proteomes" id="UP000034188">
    <property type="component" value="Unassembled WGS sequence"/>
</dbReference>
<evidence type="ECO:0000313" key="19">
    <source>
        <dbReference type="Proteomes" id="UP000034566"/>
    </source>
</evidence>
<feature type="transmembrane region" description="Helical" evidence="5">
    <location>
        <begin position="380"/>
        <end position="401"/>
    </location>
</feature>
<dbReference type="PANTHER" id="PTHR43424:SF1">
    <property type="entry name" value="LOCUS PUTATIVE PROTEIN 1-RELATED"/>
    <property type="match status" value="1"/>
</dbReference>
<dbReference type="EMBL" id="JJPW01000013">
    <property type="protein sequence ID" value="KKH03568.1"/>
    <property type="molecule type" value="Genomic_DNA"/>
</dbReference>
<evidence type="ECO:0000256" key="4">
    <source>
        <dbReference type="ARBA" id="ARBA00023136"/>
    </source>
</evidence>
<dbReference type="EMBL" id="JJPU01000067">
    <property type="protein sequence ID" value="KKG98717.1"/>
    <property type="molecule type" value="Genomic_DNA"/>
</dbReference>
<dbReference type="Proteomes" id="UP000034279">
    <property type="component" value="Unassembled WGS sequence"/>
</dbReference>
<gene>
    <name evidence="7" type="ORF">DU33_03785</name>
    <name evidence="6" type="ORF">DU40_14700</name>
    <name evidence="9" type="ORF">DU45_09125</name>
    <name evidence="10" type="ORF">DU55_09935</name>
    <name evidence="12" type="ORF">DU56_03145</name>
    <name evidence="8" type="ORF">DU64_07835</name>
    <name evidence="11" type="ORF">DU66_08375</name>
    <name evidence="13" type="ORF">DU68_09095</name>
</gene>
<evidence type="ECO:0000313" key="10">
    <source>
        <dbReference type="EMBL" id="KKG81093.1"/>
    </source>
</evidence>
<evidence type="ECO:0000313" key="9">
    <source>
        <dbReference type="EMBL" id="KKG63757.1"/>
    </source>
</evidence>
<name>A0A0F8JN74_METMZ</name>
<protein>
    <submittedName>
        <fullName evidence="12">Uncharacterized protein</fullName>
    </submittedName>
</protein>
<comment type="caution">
    <text evidence="12">The sequence shown here is derived from an EMBL/GenBank/DDBJ whole genome shotgun (WGS) entry which is preliminary data.</text>
</comment>
<dbReference type="Proteomes" id="UP000033835">
    <property type="component" value="Unassembled WGS sequence"/>
</dbReference>
<feature type="transmembrane region" description="Helical" evidence="5">
    <location>
        <begin position="249"/>
        <end position="271"/>
    </location>
</feature>
<keyword evidence="2 5" id="KW-0812">Transmembrane</keyword>
<proteinExistence type="predicted"/>